<dbReference type="InterPro" id="IPR011990">
    <property type="entry name" value="TPR-like_helical_dom_sf"/>
</dbReference>
<sequence length="420" mass="47864">MKRAVRHFFRWPEKSCVASRGLLSTITTTEEQVDLQGVLAAPEKMEHSEAEDYLEEDEMLYCAIPSDASASSEVTECLFTSKRVLNAVPSLVQPTNPPRDPPWRLDQCSGKGMALFATRDIKQGELVSDRRPLLLSSIKTPVLCPSLAGVSDEKELDRMLNNAETEVLESLVNRMCAENRAAYMRLANTDPESPPSSVRGIHDTNAVGIMELNQNGEAHSTHTCVCEVYSRLNHSCSPNTERRFHLPSFSFQIYAVRNIRNGQELTSSYSDLLAPACERRVFLRNRYGFVCRCPACLEPRASDVRRAQLDDEEEDFDIGLVIQWCKDASLPDDWLIKRCLKHLELIEAEDLQVLDTYWELLATLARAYLSLGDVETAREWAERARRCAWIHPYRRDAQDLEDILGGKYEQLEMWRMRPCT</sequence>
<dbReference type="OrthoDB" id="5945798at2759"/>
<protein>
    <submittedName>
        <fullName evidence="2">SET domain-containing protein</fullName>
    </submittedName>
</protein>
<dbReference type="InterPro" id="IPR046341">
    <property type="entry name" value="SET_dom_sf"/>
</dbReference>
<dbReference type="Proteomes" id="UP000613580">
    <property type="component" value="Unassembled WGS sequence"/>
</dbReference>
<keyword evidence="3" id="KW-1185">Reference proteome</keyword>
<dbReference type="AlphaFoldDB" id="A0A8H6W3I0"/>
<dbReference type="EMBL" id="JACAZE010000015">
    <property type="protein sequence ID" value="KAF7297939.1"/>
    <property type="molecule type" value="Genomic_DNA"/>
</dbReference>
<comment type="caution">
    <text evidence="2">The sequence shown here is derived from an EMBL/GenBank/DDBJ whole genome shotgun (WGS) entry which is preliminary data.</text>
</comment>
<reference evidence="2" key="1">
    <citation type="submission" date="2020-05" db="EMBL/GenBank/DDBJ databases">
        <title>Mycena genomes resolve the evolution of fungal bioluminescence.</title>
        <authorList>
            <person name="Tsai I.J."/>
        </authorList>
    </citation>
    <scope>NUCLEOTIDE SEQUENCE</scope>
    <source>
        <strain evidence="2">110903Hualien_Pintung</strain>
    </source>
</reference>
<dbReference type="Gene3D" id="1.25.40.10">
    <property type="entry name" value="Tetratricopeptide repeat domain"/>
    <property type="match status" value="1"/>
</dbReference>
<name>A0A8H6W3I0_MYCCL</name>
<dbReference type="InterPro" id="IPR001214">
    <property type="entry name" value="SET_dom"/>
</dbReference>
<organism evidence="2 3">
    <name type="scientific">Mycena chlorophos</name>
    <name type="common">Agaric fungus</name>
    <name type="synonym">Agaricus chlorophos</name>
    <dbReference type="NCBI Taxonomy" id="658473"/>
    <lineage>
        <taxon>Eukaryota</taxon>
        <taxon>Fungi</taxon>
        <taxon>Dikarya</taxon>
        <taxon>Basidiomycota</taxon>
        <taxon>Agaricomycotina</taxon>
        <taxon>Agaricomycetes</taxon>
        <taxon>Agaricomycetidae</taxon>
        <taxon>Agaricales</taxon>
        <taxon>Marasmiineae</taxon>
        <taxon>Mycenaceae</taxon>
        <taxon>Mycena</taxon>
    </lineage>
</organism>
<feature type="domain" description="SET" evidence="1">
    <location>
        <begin position="101"/>
        <end position="270"/>
    </location>
</feature>
<dbReference type="SMART" id="SM00317">
    <property type="entry name" value="SET"/>
    <property type="match status" value="1"/>
</dbReference>
<dbReference type="PANTHER" id="PTHR47332:SF4">
    <property type="entry name" value="SET DOMAIN-CONTAINING PROTEIN 5"/>
    <property type="match status" value="1"/>
</dbReference>
<proteinExistence type="predicted"/>
<dbReference type="PROSITE" id="PS50280">
    <property type="entry name" value="SET"/>
    <property type="match status" value="1"/>
</dbReference>
<evidence type="ECO:0000313" key="3">
    <source>
        <dbReference type="Proteomes" id="UP000613580"/>
    </source>
</evidence>
<evidence type="ECO:0000313" key="2">
    <source>
        <dbReference type="EMBL" id="KAF7297939.1"/>
    </source>
</evidence>
<dbReference type="Gene3D" id="2.170.270.10">
    <property type="entry name" value="SET domain"/>
    <property type="match status" value="1"/>
</dbReference>
<dbReference type="Pfam" id="PF00856">
    <property type="entry name" value="SET"/>
    <property type="match status" value="1"/>
</dbReference>
<dbReference type="InterPro" id="IPR053185">
    <property type="entry name" value="SET_domain_protein"/>
</dbReference>
<dbReference type="SUPFAM" id="SSF82199">
    <property type="entry name" value="SET domain"/>
    <property type="match status" value="1"/>
</dbReference>
<evidence type="ECO:0000259" key="1">
    <source>
        <dbReference type="PROSITE" id="PS50280"/>
    </source>
</evidence>
<dbReference type="PANTHER" id="PTHR47332">
    <property type="entry name" value="SET DOMAIN-CONTAINING PROTEIN 5"/>
    <property type="match status" value="1"/>
</dbReference>
<accession>A0A8H6W3I0</accession>
<gene>
    <name evidence="2" type="ORF">HMN09_01014700</name>
</gene>
<dbReference type="CDD" id="cd20071">
    <property type="entry name" value="SET_SMYD"/>
    <property type="match status" value="1"/>
</dbReference>